<protein>
    <submittedName>
        <fullName evidence="9">ADP/ATP carrier protein</fullName>
    </submittedName>
</protein>
<keyword evidence="2 7" id="KW-0813">Transport</keyword>
<dbReference type="Proteomes" id="UP000078546">
    <property type="component" value="Unassembled WGS sequence"/>
</dbReference>
<dbReference type="EMBL" id="FLQV01000271">
    <property type="protein sequence ID" value="SBS87450.1"/>
    <property type="molecule type" value="Genomic_DNA"/>
</dbReference>
<dbReference type="Gene3D" id="1.50.40.10">
    <property type="entry name" value="Mitochondrial carrier domain"/>
    <property type="match status" value="1"/>
</dbReference>
<feature type="transmembrane region" description="Helical" evidence="8">
    <location>
        <begin position="262"/>
        <end position="283"/>
    </location>
</feature>
<dbReference type="AlphaFoldDB" id="A0A1A8W620"/>
<name>A0A1A8W620_PLAOA</name>
<feature type="transmembrane region" description="Helical" evidence="8">
    <location>
        <begin position="197"/>
        <end position="216"/>
    </location>
</feature>
<feature type="transmembrane region" description="Helical" evidence="8">
    <location>
        <begin position="329"/>
        <end position="350"/>
    </location>
</feature>
<evidence type="ECO:0000256" key="7">
    <source>
        <dbReference type="RuleBase" id="RU000488"/>
    </source>
</evidence>
<dbReference type="PRINTS" id="PR00926">
    <property type="entry name" value="MITOCARRIER"/>
</dbReference>
<keyword evidence="8" id="KW-1133">Transmembrane helix</keyword>
<evidence type="ECO:0000256" key="5">
    <source>
        <dbReference type="ARBA" id="ARBA00023136"/>
    </source>
</evidence>
<evidence type="ECO:0000256" key="4">
    <source>
        <dbReference type="ARBA" id="ARBA00022737"/>
    </source>
</evidence>
<dbReference type="InterPro" id="IPR018108">
    <property type="entry name" value="MCP_transmembrane"/>
</dbReference>
<keyword evidence="4" id="KW-0677">Repeat</keyword>
<dbReference type="InterPro" id="IPR023395">
    <property type="entry name" value="MCP_dom_sf"/>
</dbReference>
<organism evidence="9 10">
    <name type="scientific">Plasmodium ovale curtisi</name>
    <dbReference type="NCBI Taxonomy" id="864141"/>
    <lineage>
        <taxon>Eukaryota</taxon>
        <taxon>Sar</taxon>
        <taxon>Alveolata</taxon>
        <taxon>Apicomplexa</taxon>
        <taxon>Aconoidasida</taxon>
        <taxon>Haemosporida</taxon>
        <taxon>Plasmodiidae</taxon>
        <taxon>Plasmodium</taxon>
        <taxon>Plasmodium (Plasmodium)</taxon>
    </lineage>
</organism>
<evidence type="ECO:0000256" key="3">
    <source>
        <dbReference type="ARBA" id="ARBA00022692"/>
    </source>
</evidence>
<comment type="similarity">
    <text evidence="7">Belongs to the mitochondrial carrier (TC 2.A.29) family.</text>
</comment>
<evidence type="ECO:0000256" key="8">
    <source>
        <dbReference type="SAM" id="Phobius"/>
    </source>
</evidence>
<feature type="transmembrane region" description="Helical" evidence="8">
    <location>
        <begin position="136"/>
        <end position="157"/>
    </location>
</feature>
<evidence type="ECO:0000313" key="9">
    <source>
        <dbReference type="EMBL" id="SBS87450.1"/>
    </source>
</evidence>
<dbReference type="GO" id="GO:0016020">
    <property type="term" value="C:membrane"/>
    <property type="evidence" value="ECO:0007669"/>
    <property type="project" value="UniProtKB-SubCell"/>
</dbReference>
<evidence type="ECO:0000256" key="2">
    <source>
        <dbReference type="ARBA" id="ARBA00022448"/>
    </source>
</evidence>
<keyword evidence="5 6" id="KW-0472">Membrane</keyword>
<gene>
    <name evidence="9" type="ORF">POVCU1_014570</name>
</gene>
<evidence type="ECO:0000313" key="10">
    <source>
        <dbReference type="Proteomes" id="UP000078546"/>
    </source>
</evidence>
<dbReference type="Pfam" id="PF00153">
    <property type="entry name" value="Mito_carr"/>
    <property type="match status" value="2"/>
</dbReference>
<dbReference type="PROSITE" id="PS50920">
    <property type="entry name" value="SOLCAR"/>
    <property type="match status" value="1"/>
</dbReference>
<reference evidence="10" key="1">
    <citation type="submission" date="2016-05" db="EMBL/GenBank/DDBJ databases">
        <authorList>
            <person name="Naeem Raeece"/>
        </authorList>
    </citation>
    <scope>NUCLEOTIDE SEQUENCE [LARGE SCALE GENOMIC DNA]</scope>
</reference>
<dbReference type="PANTHER" id="PTHR24089">
    <property type="entry name" value="SOLUTE CARRIER FAMILY 25"/>
    <property type="match status" value="1"/>
</dbReference>
<dbReference type="SUPFAM" id="SSF103506">
    <property type="entry name" value="Mitochondrial carrier"/>
    <property type="match status" value="1"/>
</dbReference>
<keyword evidence="3 6" id="KW-0812">Transmembrane</keyword>
<feature type="transmembrane region" description="Helical" evidence="8">
    <location>
        <begin position="43"/>
        <end position="60"/>
    </location>
</feature>
<dbReference type="GO" id="GO:0055085">
    <property type="term" value="P:transmembrane transport"/>
    <property type="evidence" value="ECO:0007669"/>
    <property type="project" value="InterPro"/>
</dbReference>
<feature type="transmembrane region" description="Helical" evidence="8">
    <location>
        <begin position="95"/>
        <end position="116"/>
    </location>
</feature>
<dbReference type="InterPro" id="IPR002067">
    <property type="entry name" value="MCP"/>
</dbReference>
<feature type="repeat" description="Solcar" evidence="6">
    <location>
        <begin position="134"/>
        <end position="225"/>
    </location>
</feature>
<proteinExistence type="inferred from homology"/>
<evidence type="ECO:0000256" key="1">
    <source>
        <dbReference type="ARBA" id="ARBA00004141"/>
    </source>
</evidence>
<accession>A0A1A8W620</accession>
<sequence>MIAVCWGSFRKKEEERNNTRNGAREGTRKGHAKFLLKKREHKRMLYIPYIWILLFLIVIIRQIQPLFFRNILMQSSFAYSNIIRSIRTNQGYSSFWWGYNAGILNFLSFSFFRLLFHDHIKHNLPVKGTNRNKENFVITFFLLYTSSCLAAAISYPLDTIHNCMALNHETVKQKKAYSRSVLLFMYNQLLKKKFRNLYSGYSLCLLNFIPYLAITIKLNEFFTEYFLEFNVYKKGYDGKNEEDHSNNINEEYKKLFTQSPNFFSYILLGVLTGYIAQFATYPLETIRRKYQYRIMYEQNFPTSLINYKRLNNQKRKTFVKKISNMYRGFSLHSFKLIPEYLIFSCFFYYVKNNIPI</sequence>
<comment type="subcellular location">
    <subcellularLocation>
        <location evidence="1">Membrane</location>
        <topology evidence="1">Multi-pass membrane protein</topology>
    </subcellularLocation>
</comment>
<evidence type="ECO:0000256" key="6">
    <source>
        <dbReference type="PROSITE-ProRule" id="PRU00282"/>
    </source>
</evidence>